<feature type="transmembrane region" description="Helical" evidence="6">
    <location>
        <begin position="6"/>
        <end position="28"/>
    </location>
</feature>
<comment type="subcellular location">
    <subcellularLocation>
        <location evidence="1">Membrane</location>
        <topology evidence="1">Single-pass membrane protein</topology>
    </subcellularLocation>
</comment>
<evidence type="ECO:0000256" key="3">
    <source>
        <dbReference type="ARBA" id="ARBA00022989"/>
    </source>
</evidence>
<comment type="caution">
    <text evidence="7">The sequence shown here is derived from an EMBL/GenBank/DDBJ whole genome shotgun (WGS) entry which is preliminary data.</text>
</comment>
<evidence type="ECO:0000256" key="6">
    <source>
        <dbReference type="SAM" id="Phobius"/>
    </source>
</evidence>
<dbReference type="Proteomes" id="UP000559117">
    <property type="component" value="Unassembled WGS sequence"/>
</dbReference>
<name>A0A840UK76_9FIRM</name>
<proteinExistence type="predicted"/>
<dbReference type="AlphaFoldDB" id="A0A840UK76"/>
<sequence length="212" mass="23421">MNTKNRWPLAIFVSVLFHIIIFLVITLFRPAAPAVKKLPAEIFIAEQQPPAAVSTNLDDASESTQNQADTNHSLLNKTPTKKLTEKKQETTPPLPAAVPKPLSTPQRYAISFPHGNLADKVPIIPPPAIPVKIAGEDFKLPDNLDSTITKLSVTVIYIITADGHVKANIEKSSGNKDFDNAALRTIYTWHFKKMNADFPAPIEQVFTWPISH</sequence>
<dbReference type="GO" id="GO:0016020">
    <property type="term" value="C:membrane"/>
    <property type="evidence" value="ECO:0007669"/>
    <property type="project" value="UniProtKB-SubCell"/>
</dbReference>
<feature type="region of interest" description="Disordered" evidence="5">
    <location>
        <begin position="54"/>
        <end position="100"/>
    </location>
</feature>
<keyword evidence="3 6" id="KW-1133">Transmembrane helix</keyword>
<dbReference type="SUPFAM" id="SSF74653">
    <property type="entry name" value="TolA/TonB C-terminal domain"/>
    <property type="match status" value="1"/>
</dbReference>
<dbReference type="InterPro" id="IPR006260">
    <property type="entry name" value="TonB/TolA_C"/>
</dbReference>
<organism evidence="7 8">
    <name type="scientific">Pectinatus brassicae</name>
    <dbReference type="NCBI Taxonomy" id="862415"/>
    <lineage>
        <taxon>Bacteria</taxon>
        <taxon>Bacillati</taxon>
        <taxon>Bacillota</taxon>
        <taxon>Negativicutes</taxon>
        <taxon>Selenomonadales</taxon>
        <taxon>Selenomonadaceae</taxon>
        <taxon>Pectinatus</taxon>
    </lineage>
</organism>
<dbReference type="Pfam" id="PF13103">
    <property type="entry name" value="TonB_2"/>
    <property type="match status" value="1"/>
</dbReference>
<dbReference type="RefSeq" id="WP_183858933.1">
    <property type="nucleotide sequence ID" value="NZ_JACHFH010000002.1"/>
</dbReference>
<keyword evidence="8" id="KW-1185">Reference proteome</keyword>
<evidence type="ECO:0000313" key="7">
    <source>
        <dbReference type="EMBL" id="MBB5335108.1"/>
    </source>
</evidence>
<evidence type="ECO:0000256" key="1">
    <source>
        <dbReference type="ARBA" id="ARBA00004167"/>
    </source>
</evidence>
<accession>A0A840UK76</accession>
<gene>
    <name evidence="7" type="ORF">HNR32_000222</name>
</gene>
<evidence type="ECO:0000256" key="5">
    <source>
        <dbReference type="SAM" id="MobiDB-lite"/>
    </source>
</evidence>
<feature type="compositionally biased region" description="Polar residues" evidence="5">
    <location>
        <begin position="54"/>
        <end position="73"/>
    </location>
</feature>
<dbReference type="EMBL" id="JACHFH010000002">
    <property type="protein sequence ID" value="MBB5335108.1"/>
    <property type="molecule type" value="Genomic_DNA"/>
</dbReference>
<reference evidence="7 8" key="1">
    <citation type="submission" date="2020-08" db="EMBL/GenBank/DDBJ databases">
        <title>Genomic Encyclopedia of Type Strains, Phase IV (KMG-IV): sequencing the most valuable type-strain genomes for metagenomic binning, comparative biology and taxonomic classification.</title>
        <authorList>
            <person name="Goeker M."/>
        </authorList>
    </citation>
    <scope>NUCLEOTIDE SEQUENCE [LARGE SCALE GENOMIC DNA]</scope>
    <source>
        <strain evidence="7 8">DSM 24661</strain>
    </source>
</reference>
<keyword evidence="4 6" id="KW-0472">Membrane</keyword>
<evidence type="ECO:0000256" key="2">
    <source>
        <dbReference type="ARBA" id="ARBA00022692"/>
    </source>
</evidence>
<dbReference type="Gene3D" id="3.30.1150.10">
    <property type="match status" value="1"/>
</dbReference>
<evidence type="ECO:0000256" key="4">
    <source>
        <dbReference type="ARBA" id="ARBA00023136"/>
    </source>
</evidence>
<evidence type="ECO:0000313" key="8">
    <source>
        <dbReference type="Proteomes" id="UP000559117"/>
    </source>
</evidence>
<protein>
    <submittedName>
        <fullName evidence="7">TonB family protein</fullName>
    </submittedName>
</protein>
<keyword evidence="2 6" id="KW-0812">Transmembrane</keyword>
<dbReference type="NCBIfam" id="TIGR01352">
    <property type="entry name" value="tonB_Cterm"/>
    <property type="match status" value="1"/>
</dbReference>